<dbReference type="Proteomes" id="UP000467841">
    <property type="component" value="Unassembled WGS sequence"/>
</dbReference>
<name>A0A6D2I8T6_9BRAS</name>
<dbReference type="EMBL" id="CACVBM020000965">
    <property type="protein sequence ID" value="CAA7025027.1"/>
    <property type="molecule type" value="Genomic_DNA"/>
</dbReference>
<protein>
    <recommendedName>
        <fullName evidence="1">NYN domain-containing protein</fullName>
    </recommendedName>
</protein>
<feature type="domain" description="NYN" evidence="1">
    <location>
        <begin position="17"/>
        <end position="139"/>
    </location>
</feature>
<sequence>MEGYGNMKAAPELVDSKTSMWWDMDTCPVPDGYDARRIRPSIESALKDLGYLGPVTISAMGNLEKTPAHVLQGLSSTGVDVTHTVSSTVGPYILYGYMEFKRLNPPPATIMIISDKVDDELAPVLCRAQQITGGYNLVVAHTCTMRKWTQALYTTAEWFWKIILGDDQQLQNFSESGESTKFLCQSCQFTAPAVTNFTSHLSTDIHKQKELNIIESRS</sequence>
<dbReference type="Pfam" id="PF01936">
    <property type="entry name" value="NYN"/>
    <property type="match status" value="1"/>
</dbReference>
<dbReference type="OrthoDB" id="1105783at2759"/>
<dbReference type="GO" id="GO:0005777">
    <property type="term" value="C:peroxisome"/>
    <property type="evidence" value="ECO:0007669"/>
    <property type="project" value="InterPro"/>
</dbReference>
<evidence type="ECO:0000259" key="1">
    <source>
        <dbReference type="Pfam" id="PF01936"/>
    </source>
</evidence>
<organism evidence="2 3">
    <name type="scientific">Microthlaspi erraticum</name>
    <dbReference type="NCBI Taxonomy" id="1685480"/>
    <lineage>
        <taxon>Eukaryota</taxon>
        <taxon>Viridiplantae</taxon>
        <taxon>Streptophyta</taxon>
        <taxon>Embryophyta</taxon>
        <taxon>Tracheophyta</taxon>
        <taxon>Spermatophyta</taxon>
        <taxon>Magnoliopsida</taxon>
        <taxon>eudicotyledons</taxon>
        <taxon>Gunneridae</taxon>
        <taxon>Pentapetalae</taxon>
        <taxon>rosids</taxon>
        <taxon>malvids</taxon>
        <taxon>Brassicales</taxon>
        <taxon>Brassicaceae</taxon>
        <taxon>Coluteocarpeae</taxon>
        <taxon>Microthlaspi</taxon>
    </lineage>
</organism>
<evidence type="ECO:0000313" key="2">
    <source>
        <dbReference type="EMBL" id="CAA7025027.1"/>
    </source>
</evidence>
<dbReference type="GO" id="GO:0004540">
    <property type="term" value="F:RNA nuclease activity"/>
    <property type="evidence" value="ECO:0007669"/>
    <property type="project" value="InterPro"/>
</dbReference>
<dbReference type="InterPro" id="IPR024768">
    <property type="entry name" value="Marf1"/>
</dbReference>
<reference evidence="2" key="1">
    <citation type="submission" date="2020-01" db="EMBL/GenBank/DDBJ databases">
        <authorList>
            <person name="Mishra B."/>
        </authorList>
    </citation>
    <scope>NUCLEOTIDE SEQUENCE [LARGE SCALE GENOMIC DNA]</scope>
</reference>
<proteinExistence type="predicted"/>
<gene>
    <name evidence="2" type="ORF">MERR_LOCUS12262</name>
</gene>
<keyword evidence="3" id="KW-1185">Reference proteome</keyword>
<comment type="caution">
    <text evidence="2">The sequence shown here is derived from an EMBL/GenBank/DDBJ whole genome shotgun (WGS) entry which is preliminary data.</text>
</comment>
<evidence type="ECO:0000313" key="3">
    <source>
        <dbReference type="Proteomes" id="UP000467841"/>
    </source>
</evidence>
<dbReference type="PANTHER" id="PTHR14379">
    <property type="entry name" value="LIMKAIN B LKAP"/>
    <property type="match status" value="1"/>
</dbReference>
<dbReference type="CDD" id="cd10910">
    <property type="entry name" value="PIN_limkain_b1_N_like"/>
    <property type="match status" value="1"/>
</dbReference>
<dbReference type="GO" id="GO:0010468">
    <property type="term" value="P:regulation of gene expression"/>
    <property type="evidence" value="ECO:0007669"/>
    <property type="project" value="InterPro"/>
</dbReference>
<dbReference type="AlphaFoldDB" id="A0A6D2I8T6"/>
<accession>A0A6D2I8T6</accession>
<dbReference type="InterPro" id="IPR021139">
    <property type="entry name" value="NYN"/>
</dbReference>
<dbReference type="PANTHER" id="PTHR14379:SF78">
    <property type="entry name" value="NYN DOMAIN-CONTAINING PROTEIN"/>
    <property type="match status" value="1"/>
</dbReference>